<proteinExistence type="predicted"/>
<gene>
    <name evidence="1" type="ORF">Ga0074115_12534</name>
    <name evidence="2" type="ORF">Ga0076813_108518</name>
</gene>
<evidence type="ECO:0000313" key="1">
    <source>
        <dbReference type="EMBL" id="KRT55838.1"/>
    </source>
</evidence>
<comment type="caution">
    <text evidence="1">The sequence shown here is derived from an EMBL/GenBank/DDBJ whole genome shotgun (WGS) entry which is preliminary data.</text>
</comment>
<dbReference type="STRING" id="54398.Ga0074115_12534"/>
<dbReference type="Proteomes" id="UP000051276">
    <property type="component" value="Unassembled WGS sequence"/>
</dbReference>
<protein>
    <submittedName>
        <fullName evidence="1">Uncharacterized protein</fullName>
    </submittedName>
</protein>
<dbReference type="Proteomes" id="UP000051634">
    <property type="component" value="Unassembled WGS sequence"/>
</dbReference>
<evidence type="ECO:0000313" key="4">
    <source>
        <dbReference type="Proteomes" id="UP000051634"/>
    </source>
</evidence>
<evidence type="ECO:0000313" key="2">
    <source>
        <dbReference type="EMBL" id="KRT57102.1"/>
    </source>
</evidence>
<accession>A0A0T5Z038</accession>
<dbReference type="RefSeq" id="WP_057955198.1">
    <property type="nucleotide sequence ID" value="NZ_KQ556871.1"/>
</dbReference>
<name>A0A0T5Z038_9GAMM</name>
<keyword evidence="4" id="KW-1185">Reference proteome</keyword>
<sequence>MNITVFILSAQPFDVAAKALRSYVKYNGQLLGKDVRFFYKSDMDKGNTLDPNDGGLPCVVILRANESLDFSFLISNDRQKIKFIYINHSPSEFQRHMVNLQSLVRKKIIENNGEGGDGSSLLSTGEFCEPFCPEQFDFFELCLFFVNENKKTPVSTLGIDLSMHCHLSKDSQFVVKRFDVPGFQAILKLLSKAGSLFRKRVEMERSDEGIDFLLAPPTVGEDPLDFINKNICDSRTADVICALREINDVIGGLDVFVNHNAVKNISLLYKILCSSDVDSFVFSGQRIQKDIYAKYKIFVVGRPHSQRALKNIISFDMGLPRTLFLYDKMYFNDITKMIGDAAHALSYYEAHNLVSEIVRLQDRTLRQELLEIKNVAFAKYRSRSIKQLMSKYRDHIYGD</sequence>
<evidence type="ECO:0000313" key="3">
    <source>
        <dbReference type="Proteomes" id="UP000051276"/>
    </source>
</evidence>
<dbReference type="EMBL" id="LMXI01000609">
    <property type="protein sequence ID" value="KRT57102.1"/>
    <property type="molecule type" value="Genomic_DNA"/>
</dbReference>
<dbReference type="EMBL" id="LDXT01000072">
    <property type="protein sequence ID" value="KRT55838.1"/>
    <property type="molecule type" value="Genomic_DNA"/>
</dbReference>
<reference evidence="3 4" key="1">
    <citation type="submission" date="2015-11" db="EMBL/GenBank/DDBJ databases">
        <title>The genome of Candidatus Endoriftia persephone in Ridgeia piscesae and population structure of the North Eastern Pacific vestimentiferan symbionts.</title>
        <authorList>
            <person name="Perez M."/>
            <person name="Juniper K.S."/>
        </authorList>
    </citation>
    <scope>NUCLEOTIDE SEQUENCE [LARGE SCALE GENOMIC DNA]</scope>
    <source>
        <strain evidence="2">Ind10</strain>
        <strain evidence="1">Ind11</strain>
    </source>
</reference>
<organism evidence="1 4">
    <name type="scientific">endosymbiont of Ridgeia piscesae</name>
    <dbReference type="NCBI Taxonomy" id="54398"/>
    <lineage>
        <taxon>Bacteria</taxon>
        <taxon>Pseudomonadati</taxon>
        <taxon>Pseudomonadota</taxon>
        <taxon>Gammaproteobacteria</taxon>
        <taxon>sulfur-oxidizing symbionts</taxon>
    </lineage>
</organism>
<dbReference type="AlphaFoldDB" id="A0A0T5Z038"/>